<dbReference type="Proteomes" id="UP000077786">
    <property type="component" value="Unassembled WGS sequence"/>
</dbReference>
<dbReference type="InterPro" id="IPR011227">
    <property type="entry name" value="UCP029730"/>
</dbReference>
<dbReference type="SUPFAM" id="SSF53187">
    <property type="entry name" value="Zn-dependent exopeptidases"/>
    <property type="match status" value="1"/>
</dbReference>
<dbReference type="PATRIC" id="fig|38307.3.peg.2556"/>
<reference evidence="1 2" key="1">
    <citation type="submission" date="2016-03" db="EMBL/GenBank/DDBJ databases">
        <title>Draft genome sequence of Gluconobacter cerinus strain CECT 9110.</title>
        <authorList>
            <person name="Sainz F."/>
            <person name="Mas A."/>
            <person name="Torija M.J."/>
        </authorList>
    </citation>
    <scope>NUCLEOTIDE SEQUENCE [LARGE SCALE GENOMIC DNA]</scope>
    <source>
        <strain evidence="1 2">CECT 9110</strain>
    </source>
</reference>
<dbReference type="Pfam" id="PF05013">
    <property type="entry name" value="FGase"/>
    <property type="match status" value="1"/>
</dbReference>
<dbReference type="AlphaFoldDB" id="A0A1B6VI69"/>
<dbReference type="InterPro" id="IPR007709">
    <property type="entry name" value="N-FG_amidohydro"/>
</dbReference>
<evidence type="ECO:0000313" key="1">
    <source>
        <dbReference type="EMBL" id="OAJ66914.1"/>
    </source>
</evidence>
<dbReference type="RefSeq" id="WP_063905492.1">
    <property type="nucleotide sequence ID" value="NZ_LUTU01000012.1"/>
</dbReference>
<comment type="caution">
    <text evidence="1">The sequence shown here is derived from an EMBL/GenBank/DDBJ whole genome shotgun (WGS) entry which is preliminary data.</text>
</comment>
<organism evidence="1 2">
    <name type="scientific">Gluconobacter cerinus</name>
    <dbReference type="NCBI Taxonomy" id="38307"/>
    <lineage>
        <taxon>Bacteria</taxon>
        <taxon>Pseudomonadati</taxon>
        <taxon>Pseudomonadota</taxon>
        <taxon>Alphaproteobacteria</taxon>
        <taxon>Acetobacterales</taxon>
        <taxon>Acetobacteraceae</taxon>
        <taxon>Gluconobacter</taxon>
    </lineage>
</organism>
<dbReference type="EMBL" id="LUTU01000012">
    <property type="protein sequence ID" value="OAJ66914.1"/>
    <property type="molecule type" value="Genomic_DNA"/>
</dbReference>
<proteinExistence type="predicted"/>
<name>A0A1B6VI69_9PROT</name>
<dbReference type="Gene3D" id="3.40.630.40">
    <property type="entry name" value="Zn-dependent exopeptidases"/>
    <property type="match status" value="1"/>
</dbReference>
<evidence type="ECO:0000313" key="2">
    <source>
        <dbReference type="Proteomes" id="UP000077786"/>
    </source>
</evidence>
<accession>A0A1B6VI69</accession>
<gene>
    <name evidence="1" type="ORF">A0123_02451</name>
</gene>
<sequence>MSSENTSPACSEAITFHNTDSRSPYVIVCEHASSFIPDEYKGLGLPLQAAKEHIGWDIHAMDMATIVAGLLDSPLISAPVSRLVADLNRPETCQECIPTRSETTSVPGNLSLTLHERENRLSRWHRPFHQGLSTFLEDRIARGIETFLVGIHSFTPVYAGVPRPWAAGVLYRASHLHGETVAQAMEKQSGALVGRNQPYDLWQHSNHTIPFHGDRRGLAAVIVEIRNDLLATTPGLTRWAGITAQALQKGQTCPLPPANRQAKTA</sequence>
<keyword evidence="1" id="KW-0378">Hydrolase</keyword>
<dbReference type="GO" id="GO:0016787">
    <property type="term" value="F:hydrolase activity"/>
    <property type="evidence" value="ECO:0007669"/>
    <property type="project" value="UniProtKB-KW"/>
</dbReference>
<dbReference type="PIRSF" id="PIRSF029730">
    <property type="entry name" value="UCP029730"/>
    <property type="match status" value="1"/>
</dbReference>
<protein>
    <submittedName>
        <fullName evidence="1">N-formylglutamate amidohydrolase</fullName>
    </submittedName>
</protein>